<organism evidence="2">
    <name type="scientific">hydrothermal vent metagenome</name>
    <dbReference type="NCBI Taxonomy" id="652676"/>
    <lineage>
        <taxon>unclassified sequences</taxon>
        <taxon>metagenomes</taxon>
        <taxon>ecological metagenomes</taxon>
    </lineage>
</organism>
<gene>
    <name evidence="2" type="ORF">MNBD_GAMMA14-715</name>
</gene>
<sequence>MMKFSDKALKLIGRKLLSSMEASSDQDSSIPASGNSRAVHERARSFTLRAKRDQKKARVLAFRSNGGDD</sequence>
<dbReference type="AlphaFoldDB" id="A0A3B0ZJ89"/>
<accession>A0A3B0ZJ89</accession>
<protein>
    <submittedName>
        <fullName evidence="2">Uncharacterized protein</fullName>
    </submittedName>
</protein>
<dbReference type="EMBL" id="UOFM01000368">
    <property type="protein sequence ID" value="VAW80776.1"/>
    <property type="molecule type" value="Genomic_DNA"/>
</dbReference>
<name>A0A3B0ZJ89_9ZZZZ</name>
<feature type="compositionally biased region" description="Low complexity" evidence="1">
    <location>
        <begin position="20"/>
        <end position="29"/>
    </location>
</feature>
<reference evidence="2" key="1">
    <citation type="submission" date="2018-06" db="EMBL/GenBank/DDBJ databases">
        <authorList>
            <person name="Zhirakovskaya E."/>
        </authorList>
    </citation>
    <scope>NUCLEOTIDE SEQUENCE</scope>
</reference>
<evidence type="ECO:0000313" key="2">
    <source>
        <dbReference type="EMBL" id="VAW80776.1"/>
    </source>
</evidence>
<proteinExistence type="predicted"/>
<evidence type="ECO:0000256" key="1">
    <source>
        <dbReference type="SAM" id="MobiDB-lite"/>
    </source>
</evidence>
<feature type="region of interest" description="Disordered" evidence="1">
    <location>
        <begin position="20"/>
        <end position="69"/>
    </location>
</feature>